<dbReference type="PANTHER" id="PTHR44054:SF1">
    <property type="entry name" value="SYNAPTIC VESICLE MEMBRANE PROTEIN VAT-1 HOMOLOG"/>
    <property type="match status" value="1"/>
</dbReference>
<evidence type="ECO:0000313" key="4">
    <source>
        <dbReference type="Proteomes" id="UP000304148"/>
    </source>
</evidence>
<proteinExistence type="predicted"/>
<dbReference type="Gene3D" id="3.40.50.720">
    <property type="entry name" value="NAD(P)-binding Rossmann-like Domain"/>
    <property type="match status" value="1"/>
</dbReference>
<reference evidence="4" key="1">
    <citation type="submission" date="2018-08" db="EMBL/GenBank/DDBJ databases">
        <authorList>
            <person name="Chevrot R."/>
        </authorList>
    </citation>
    <scope>NUCLEOTIDE SEQUENCE [LARGE SCALE GENOMIC DNA]</scope>
</reference>
<feature type="domain" description="Enoyl reductase (ER)" evidence="2">
    <location>
        <begin position="22"/>
        <end position="343"/>
    </location>
</feature>
<gene>
    <name evidence="3" type="ORF">PBLR_15184</name>
</gene>
<organism evidence="3 4">
    <name type="scientific">Paenibacillus alvei</name>
    <name type="common">Bacillus alvei</name>
    <dbReference type="NCBI Taxonomy" id="44250"/>
    <lineage>
        <taxon>Bacteria</taxon>
        <taxon>Bacillati</taxon>
        <taxon>Bacillota</taxon>
        <taxon>Bacilli</taxon>
        <taxon>Bacillales</taxon>
        <taxon>Paenibacillaceae</taxon>
        <taxon>Paenibacillus</taxon>
    </lineage>
</organism>
<name>A0A383RIA1_PAEAL</name>
<dbReference type="InterPro" id="IPR036291">
    <property type="entry name" value="NAD(P)-bd_dom_sf"/>
</dbReference>
<dbReference type="CDD" id="cd08273">
    <property type="entry name" value="MDR8"/>
    <property type="match status" value="1"/>
</dbReference>
<dbReference type="AlphaFoldDB" id="A0A383RIA1"/>
<dbReference type="SUPFAM" id="SSF50129">
    <property type="entry name" value="GroES-like"/>
    <property type="match status" value="1"/>
</dbReference>
<dbReference type="Pfam" id="PF08240">
    <property type="entry name" value="ADH_N"/>
    <property type="match status" value="1"/>
</dbReference>
<dbReference type="EMBL" id="LS992241">
    <property type="protein sequence ID" value="SYX86758.1"/>
    <property type="molecule type" value="Genomic_DNA"/>
</dbReference>
<keyword evidence="1" id="KW-0560">Oxidoreductase</keyword>
<dbReference type="InterPro" id="IPR013154">
    <property type="entry name" value="ADH-like_N"/>
</dbReference>
<dbReference type="PANTHER" id="PTHR44054">
    <property type="entry name" value="SYNAPTIC VESICLE MEMBRANE PROTEIN VAT-1 HOMOLOG-LIKE"/>
    <property type="match status" value="1"/>
</dbReference>
<dbReference type="Pfam" id="PF13602">
    <property type="entry name" value="ADH_zinc_N_2"/>
    <property type="match status" value="1"/>
</dbReference>
<evidence type="ECO:0000256" key="1">
    <source>
        <dbReference type="ARBA" id="ARBA00023002"/>
    </source>
</evidence>
<dbReference type="InterPro" id="IPR011032">
    <property type="entry name" value="GroES-like_sf"/>
</dbReference>
<dbReference type="Proteomes" id="UP000304148">
    <property type="component" value="Chromosome"/>
</dbReference>
<dbReference type="SMART" id="SM00829">
    <property type="entry name" value="PKS_ER"/>
    <property type="match status" value="1"/>
</dbReference>
<dbReference type="InterPro" id="IPR052100">
    <property type="entry name" value="SV-ATPase_mito-regulator"/>
</dbReference>
<sequence>MKKLLKERWLVWNIKMTVTEYGGSEVLQAMQEPLHTPEAGEVRVKVQSAGVALADIMRREGLYPMSPEVPFVPGYDAVGIVDAVGAGVNDYAVGDSVAVFFNGTGGYASHVYARMEEVVLIPAAVDASEAAACMLNYVTAYQMLHRIANVSEGERILIHGASGGVGTALLDLGRLEKLEMYGTASAAKHQVVAGYGAIPIDYHADDFVEVLASIAPEGMAAVFDPIGGSNWERSMRTLSSKGRFVGYGYTSVLEQGRNNNWVKDWMGVATRGTTESGNPVHMYSITTLKKERLDWFREDVQAVMSLLEAGEIQPLISHRIPLQEAARAQELLAGAHSVGKIILVGNA</sequence>
<protein>
    <submittedName>
        <fullName evidence="3">Alcohol dehydrogenase zinc-binding domain-containing protein</fullName>
    </submittedName>
</protein>
<accession>A0A383RIA1</accession>
<evidence type="ECO:0000313" key="3">
    <source>
        <dbReference type="EMBL" id="SYX86758.1"/>
    </source>
</evidence>
<dbReference type="InterPro" id="IPR020843">
    <property type="entry name" value="ER"/>
</dbReference>
<dbReference type="Gene3D" id="3.90.180.10">
    <property type="entry name" value="Medium-chain alcohol dehydrogenases, catalytic domain"/>
    <property type="match status" value="1"/>
</dbReference>
<evidence type="ECO:0000259" key="2">
    <source>
        <dbReference type="SMART" id="SM00829"/>
    </source>
</evidence>
<dbReference type="SUPFAM" id="SSF51735">
    <property type="entry name" value="NAD(P)-binding Rossmann-fold domains"/>
    <property type="match status" value="1"/>
</dbReference>
<dbReference type="GO" id="GO:0016491">
    <property type="term" value="F:oxidoreductase activity"/>
    <property type="evidence" value="ECO:0007669"/>
    <property type="project" value="UniProtKB-KW"/>
</dbReference>